<evidence type="ECO:0000313" key="2">
    <source>
        <dbReference type="Proteomes" id="UP001187192"/>
    </source>
</evidence>
<gene>
    <name evidence="1" type="ORF">TIFTF001_000145</name>
</gene>
<comment type="caution">
    <text evidence="1">The sequence shown here is derived from an EMBL/GenBank/DDBJ whole genome shotgun (WGS) entry which is preliminary data.</text>
</comment>
<keyword evidence="2" id="KW-1185">Reference proteome</keyword>
<evidence type="ECO:0008006" key="3">
    <source>
        <dbReference type="Google" id="ProtNLM"/>
    </source>
</evidence>
<dbReference type="InterPro" id="IPR032710">
    <property type="entry name" value="NTF2-like_dom_sf"/>
</dbReference>
<dbReference type="Gene3D" id="3.10.450.50">
    <property type="match status" value="1"/>
</dbReference>
<evidence type="ECO:0000313" key="1">
    <source>
        <dbReference type="EMBL" id="GMN23486.1"/>
    </source>
</evidence>
<dbReference type="Pfam" id="PF07107">
    <property type="entry name" value="WI12"/>
    <property type="match status" value="1"/>
</dbReference>
<name>A0AA88CNJ1_FICCA</name>
<dbReference type="EMBL" id="BTGU01000001">
    <property type="protein sequence ID" value="GMN23486.1"/>
    <property type="molecule type" value="Genomic_DNA"/>
</dbReference>
<dbReference type="Gramene" id="FCD_00014897-RA">
    <property type="protein sequence ID" value="FCD_00014897-RA:cds"/>
    <property type="gene ID" value="FCD_00014897"/>
</dbReference>
<accession>A0AA88CNJ1</accession>
<dbReference type="SUPFAM" id="SSF54427">
    <property type="entry name" value="NTF2-like"/>
    <property type="match status" value="1"/>
</dbReference>
<reference evidence="1" key="1">
    <citation type="submission" date="2023-07" db="EMBL/GenBank/DDBJ databases">
        <title>draft genome sequence of fig (Ficus carica).</title>
        <authorList>
            <person name="Takahashi T."/>
            <person name="Nishimura K."/>
        </authorList>
    </citation>
    <scope>NUCLEOTIDE SEQUENCE</scope>
</reference>
<sequence>MSTKLKLANLGENNIKVTSVDEEEHNKSIITTLYEAFNNYNNIDQSVHLLFAPYLEWWFHGPPSHQHHLKRLLTGSSSPSHLSFPFVPLSVAAFESMVIVEGYDDERSVAWVHAWTLADGIITHVREYYNTSVTVTRLGNSQSLSSSSSESTVHSANKNCQSVWQSKLCDESAVPGLVLAL</sequence>
<dbReference type="PANTHER" id="PTHR33703:SF1">
    <property type="entry name" value="WOUND-INDUCED PROTEIN 1"/>
    <property type="match status" value="1"/>
</dbReference>
<dbReference type="Proteomes" id="UP001187192">
    <property type="component" value="Unassembled WGS sequence"/>
</dbReference>
<proteinExistence type="predicted"/>
<dbReference type="PANTHER" id="PTHR33703">
    <property type="entry name" value="OS07G0691300 PROTEIN"/>
    <property type="match status" value="1"/>
</dbReference>
<dbReference type="InterPro" id="IPR009798">
    <property type="entry name" value="Wun1-like"/>
</dbReference>
<dbReference type="AlphaFoldDB" id="A0AA88CNJ1"/>
<organism evidence="1 2">
    <name type="scientific">Ficus carica</name>
    <name type="common">Common fig</name>
    <dbReference type="NCBI Taxonomy" id="3494"/>
    <lineage>
        <taxon>Eukaryota</taxon>
        <taxon>Viridiplantae</taxon>
        <taxon>Streptophyta</taxon>
        <taxon>Embryophyta</taxon>
        <taxon>Tracheophyta</taxon>
        <taxon>Spermatophyta</taxon>
        <taxon>Magnoliopsida</taxon>
        <taxon>eudicotyledons</taxon>
        <taxon>Gunneridae</taxon>
        <taxon>Pentapetalae</taxon>
        <taxon>rosids</taxon>
        <taxon>fabids</taxon>
        <taxon>Rosales</taxon>
        <taxon>Moraceae</taxon>
        <taxon>Ficeae</taxon>
        <taxon>Ficus</taxon>
    </lineage>
</organism>
<protein>
    <recommendedName>
        <fullName evidence="3">Wound-induced protein 1</fullName>
    </recommendedName>
</protein>